<gene>
    <name evidence="2" type="ORF">PAQ31011_04416</name>
</gene>
<keyword evidence="3" id="KW-1185">Reference proteome</keyword>
<name>A0A5E4YBI2_9BURK</name>
<dbReference type="EMBL" id="CABPSN010000008">
    <property type="protein sequence ID" value="VVE45748.1"/>
    <property type="molecule type" value="Genomic_DNA"/>
</dbReference>
<feature type="region of interest" description="Disordered" evidence="1">
    <location>
        <begin position="373"/>
        <end position="409"/>
    </location>
</feature>
<reference evidence="2 3" key="1">
    <citation type="submission" date="2019-08" db="EMBL/GenBank/DDBJ databases">
        <authorList>
            <person name="Peeters C."/>
        </authorList>
    </citation>
    <scope>NUCLEOTIDE SEQUENCE [LARGE SCALE GENOMIC DNA]</scope>
    <source>
        <strain evidence="2 3">LMG 31011</strain>
    </source>
</reference>
<evidence type="ECO:0000256" key="1">
    <source>
        <dbReference type="SAM" id="MobiDB-lite"/>
    </source>
</evidence>
<evidence type="ECO:0000313" key="2">
    <source>
        <dbReference type="EMBL" id="VVE45748.1"/>
    </source>
</evidence>
<evidence type="ECO:0000313" key="3">
    <source>
        <dbReference type="Proteomes" id="UP000366819"/>
    </source>
</evidence>
<sequence length="409" mass="43448">MIQAPRGSQYVSIQMEGQHAGLLGSPSREQDLSTIPLLQDFGCARNCGAVAVQDLRFGEDCSITDVEEGMSALLSEMISHQHAMTALQLHGYASNADIDDARPDLPRILPTSAPSLSLSKLTVPAEPTWLAQSVAPSEPAEIAPRPDYPKLLGIAVLATHVASLASQLASSLSPYIAPDLFARWANEMVCILVRPGQARVARAASCKVLRIGKAVFTPGMMVAPYFALLALGDLVCWGLEVRNPGSLPFQGDSLANLIGWIDTRGGFTKLCDILGPSSQKADGEKGTDKATIRERVVTSLLDKVRKALAQHDDPKWQKSIATQIRRASAAAFVILIARLPFSDDTTSLPAGLLDFYGWLEKAGAATKAAAAGAESLVKPPAPQTCDDGTVDDDADLQSIRIDPRASSDG</sequence>
<dbReference type="Proteomes" id="UP000366819">
    <property type="component" value="Unassembled WGS sequence"/>
</dbReference>
<proteinExistence type="predicted"/>
<protein>
    <submittedName>
        <fullName evidence="2">Uncharacterized protein</fullName>
    </submittedName>
</protein>
<accession>A0A5E4YBI2</accession>
<dbReference type="AlphaFoldDB" id="A0A5E4YBI2"/>
<organism evidence="2 3">
    <name type="scientific">Pandoraea aquatica</name>
    <dbReference type="NCBI Taxonomy" id="2508290"/>
    <lineage>
        <taxon>Bacteria</taxon>
        <taxon>Pseudomonadati</taxon>
        <taxon>Pseudomonadota</taxon>
        <taxon>Betaproteobacteria</taxon>
        <taxon>Burkholderiales</taxon>
        <taxon>Burkholderiaceae</taxon>
        <taxon>Pandoraea</taxon>
    </lineage>
</organism>